<keyword evidence="6" id="KW-1185">Reference proteome</keyword>
<dbReference type="Proteomes" id="UP001162972">
    <property type="component" value="Chromosome 6"/>
</dbReference>
<evidence type="ECO:0000256" key="3">
    <source>
        <dbReference type="ARBA" id="ARBA00023445"/>
    </source>
</evidence>
<keyword evidence="2" id="KW-0560">Oxidoreductase</keyword>
<reference evidence="5 6" key="1">
    <citation type="journal article" date="2023" name="Int. J. Mol. Sci.">
        <title>De Novo Assembly and Annotation of 11 Diverse Shrub Willow (Salix) Genomes Reveals Novel Gene Organization in Sex-Linked Regions.</title>
        <authorList>
            <person name="Hyden B."/>
            <person name="Feng K."/>
            <person name="Yates T.B."/>
            <person name="Jawdy S."/>
            <person name="Cereghino C."/>
            <person name="Smart L.B."/>
            <person name="Muchero W."/>
        </authorList>
    </citation>
    <scope>NUCLEOTIDE SEQUENCE [LARGE SCALE GENOMIC DNA]</scope>
    <source>
        <tissue evidence="5">Shoot tip</tissue>
    </source>
</reference>
<proteinExistence type="inferred from homology"/>
<dbReference type="PANTHER" id="PTHR10366:SF563">
    <property type="entry name" value="CINNAMOYL-COA REDUCTASE 16"/>
    <property type="match status" value="1"/>
</dbReference>
<protein>
    <recommendedName>
        <fullName evidence="4">NAD-dependent epimerase/dehydratase domain-containing protein</fullName>
    </recommendedName>
</protein>
<dbReference type="CDD" id="cd08958">
    <property type="entry name" value="FR_SDR_e"/>
    <property type="match status" value="1"/>
</dbReference>
<name>A0AAD6NWR7_9ROSI</name>
<dbReference type="InterPro" id="IPR036291">
    <property type="entry name" value="NAD(P)-bd_dom_sf"/>
</dbReference>
<dbReference type="PANTHER" id="PTHR10366">
    <property type="entry name" value="NAD DEPENDENT EPIMERASE/DEHYDRATASE"/>
    <property type="match status" value="1"/>
</dbReference>
<dbReference type="EMBL" id="JAPFFJ010000016">
    <property type="protein sequence ID" value="KAJ6407860.1"/>
    <property type="molecule type" value="Genomic_DNA"/>
</dbReference>
<gene>
    <name evidence="5" type="ORF">OIU84_011215</name>
</gene>
<dbReference type="FunFam" id="3.40.50.720:FF:000085">
    <property type="entry name" value="Dihydroflavonol reductase"/>
    <property type="match status" value="1"/>
</dbReference>
<accession>A0AAD6NWR7</accession>
<dbReference type="Gene3D" id="3.40.50.720">
    <property type="entry name" value="NAD(P)-binding Rossmann-like Domain"/>
    <property type="match status" value="2"/>
</dbReference>
<feature type="domain" description="NAD-dependent epimerase/dehydratase" evidence="4">
    <location>
        <begin position="21"/>
        <end position="227"/>
    </location>
</feature>
<evidence type="ECO:0000259" key="4">
    <source>
        <dbReference type="Pfam" id="PF01370"/>
    </source>
</evidence>
<sequence length="337" mass="37821">MLFVRFIRSILKCSNSPEHKRDVSFLTSLPGGSERLQIFYADLSQPSDFDVAFKGCVGVFHVASPTLDFGNGEPEEVVIQRATDGTLGILKACLNSKTVKRVVCTSGASAVVFNDSGAEMMDETYWSNVDYIKASNLSIGPQFISKTLTEKRALEFAQEHGLDLVTLIPTYVHGPFICPNMPASVHMLLAMVLGDHEQYKMFIRTPMVHIDDVARAHIFLLENPEAKGRYICSSDMVTIEEMSEFLSAKYPEYPIPTLESLKDVEGFRIPGVSSKKLLDSGFKFRSHIFLFEYPGSKGRYICSSDKQTTEEMNKFFSAKYPGYPIPTLEYQKDVKCY</sequence>
<dbReference type="Pfam" id="PF01370">
    <property type="entry name" value="Epimerase"/>
    <property type="match status" value="1"/>
</dbReference>
<dbReference type="InterPro" id="IPR001509">
    <property type="entry name" value="Epimerase_deHydtase"/>
</dbReference>
<dbReference type="InterPro" id="IPR050425">
    <property type="entry name" value="NAD(P)_dehydrat-like"/>
</dbReference>
<comment type="caution">
    <text evidence="5">The sequence shown here is derived from an EMBL/GenBank/DDBJ whole genome shotgun (WGS) entry which is preliminary data.</text>
</comment>
<dbReference type="GO" id="GO:0016616">
    <property type="term" value="F:oxidoreductase activity, acting on the CH-OH group of donors, NAD or NADP as acceptor"/>
    <property type="evidence" value="ECO:0007669"/>
    <property type="project" value="TreeGrafter"/>
</dbReference>
<keyword evidence="1" id="KW-0521">NADP</keyword>
<dbReference type="SUPFAM" id="SSF51735">
    <property type="entry name" value="NAD(P)-binding Rossmann-fold domains"/>
    <property type="match status" value="1"/>
</dbReference>
<evidence type="ECO:0000256" key="1">
    <source>
        <dbReference type="ARBA" id="ARBA00022857"/>
    </source>
</evidence>
<organism evidence="5 6">
    <name type="scientific">Salix udensis</name>
    <dbReference type="NCBI Taxonomy" id="889485"/>
    <lineage>
        <taxon>Eukaryota</taxon>
        <taxon>Viridiplantae</taxon>
        <taxon>Streptophyta</taxon>
        <taxon>Embryophyta</taxon>
        <taxon>Tracheophyta</taxon>
        <taxon>Spermatophyta</taxon>
        <taxon>Magnoliopsida</taxon>
        <taxon>eudicotyledons</taxon>
        <taxon>Gunneridae</taxon>
        <taxon>Pentapetalae</taxon>
        <taxon>rosids</taxon>
        <taxon>fabids</taxon>
        <taxon>Malpighiales</taxon>
        <taxon>Salicaceae</taxon>
        <taxon>Saliceae</taxon>
        <taxon>Salix</taxon>
    </lineage>
</organism>
<evidence type="ECO:0000313" key="6">
    <source>
        <dbReference type="Proteomes" id="UP001162972"/>
    </source>
</evidence>
<dbReference type="AlphaFoldDB" id="A0AAD6NWR7"/>
<evidence type="ECO:0000313" key="5">
    <source>
        <dbReference type="EMBL" id="KAJ6407860.1"/>
    </source>
</evidence>
<comment type="similarity">
    <text evidence="3">Belongs to the NAD(P)-dependent epimerase/dehydratase family. Dihydroflavonol-4-reductase subfamily.</text>
</comment>
<evidence type="ECO:0000256" key="2">
    <source>
        <dbReference type="ARBA" id="ARBA00023002"/>
    </source>
</evidence>